<gene>
    <name evidence="1" type="ORF">SAMN06265361_10486</name>
</gene>
<dbReference type="RefSeq" id="WP_102993405.1">
    <property type="nucleotide sequence ID" value="NZ_FXTU01000004.1"/>
</dbReference>
<organism evidence="1 2">
    <name type="scientific">Laceyella tengchongensis</name>
    <dbReference type="NCBI Taxonomy" id="574699"/>
    <lineage>
        <taxon>Bacteria</taxon>
        <taxon>Bacillati</taxon>
        <taxon>Bacillota</taxon>
        <taxon>Bacilli</taxon>
        <taxon>Bacillales</taxon>
        <taxon>Thermoactinomycetaceae</taxon>
        <taxon>Laceyella</taxon>
    </lineage>
</organism>
<dbReference type="Pfam" id="PF14434">
    <property type="entry name" value="Imm6"/>
    <property type="match status" value="1"/>
</dbReference>
<comment type="caution">
    <text evidence="1">The sequence shown here is derived from an EMBL/GenBank/DDBJ whole genome shotgun (WGS) entry which is preliminary data.</text>
</comment>
<evidence type="ECO:0000313" key="1">
    <source>
        <dbReference type="EMBL" id="SMP22660.1"/>
    </source>
</evidence>
<dbReference type="Proteomes" id="UP001157946">
    <property type="component" value="Unassembled WGS sequence"/>
</dbReference>
<keyword evidence="2" id="KW-1185">Reference proteome</keyword>
<accession>A0AA46AFX2</accession>
<dbReference type="InterPro" id="IPR025674">
    <property type="entry name" value="Imm6"/>
</dbReference>
<dbReference type="EMBL" id="FXTU01000004">
    <property type="protein sequence ID" value="SMP22660.1"/>
    <property type="molecule type" value="Genomic_DNA"/>
</dbReference>
<sequence>MEDVHVDARVAYLLTLTDKALNKIEDYEWYPLVREAIDICWEWIEEKKYSGEDLYEILDNEDEDGLIYIEGVAYGENPYGPQARLVWSCVVDAVCYTAWKAYQHENETSMPQPIGMVSDKYIDDEFMGKIKKIEGYQESLAEHLKQVLLEHYSLASSDKKIKRSEILSRI</sequence>
<dbReference type="AlphaFoldDB" id="A0AA46AFX2"/>
<protein>
    <submittedName>
        <fullName evidence="1">Immunity protein Imm6</fullName>
    </submittedName>
</protein>
<proteinExistence type="predicted"/>
<evidence type="ECO:0000313" key="2">
    <source>
        <dbReference type="Proteomes" id="UP001157946"/>
    </source>
</evidence>
<name>A0AA46AFX2_9BACL</name>
<reference evidence="1" key="1">
    <citation type="submission" date="2017-05" db="EMBL/GenBank/DDBJ databases">
        <authorList>
            <person name="Varghese N."/>
            <person name="Submissions S."/>
        </authorList>
    </citation>
    <scope>NUCLEOTIDE SEQUENCE</scope>
    <source>
        <strain evidence="1">DSM 45262</strain>
    </source>
</reference>